<dbReference type="SUPFAM" id="SSF52540">
    <property type="entry name" value="P-loop containing nucleoside triphosphate hydrolases"/>
    <property type="match status" value="1"/>
</dbReference>
<dbReference type="InterPro" id="IPR003593">
    <property type="entry name" value="AAA+_ATPase"/>
</dbReference>
<dbReference type="PROSITE" id="PS50893">
    <property type="entry name" value="ABC_TRANSPORTER_2"/>
    <property type="match status" value="1"/>
</dbReference>
<name>A0A1Y0HUW5_CELCE</name>
<evidence type="ECO:0000313" key="7">
    <source>
        <dbReference type="Proteomes" id="UP000196228"/>
    </source>
</evidence>
<evidence type="ECO:0000259" key="5">
    <source>
        <dbReference type="PROSITE" id="PS50893"/>
    </source>
</evidence>
<dbReference type="EMBL" id="CP021383">
    <property type="protein sequence ID" value="ARU51941.1"/>
    <property type="molecule type" value="Genomic_DNA"/>
</dbReference>
<gene>
    <name evidence="6" type="ORF">CBR64_11075</name>
</gene>
<dbReference type="KEGG" id="cceu:CBR64_11075"/>
<evidence type="ECO:0000256" key="4">
    <source>
        <dbReference type="SAM" id="MobiDB-lite"/>
    </source>
</evidence>
<dbReference type="GO" id="GO:0005524">
    <property type="term" value="F:ATP binding"/>
    <property type="evidence" value="ECO:0007669"/>
    <property type="project" value="UniProtKB-KW"/>
</dbReference>
<keyword evidence="1" id="KW-0813">Transport</keyword>
<keyword evidence="2" id="KW-0547">Nucleotide-binding</keyword>
<dbReference type="Proteomes" id="UP000196228">
    <property type="component" value="Chromosome"/>
</dbReference>
<feature type="domain" description="ABC transporter" evidence="5">
    <location>
        <begin position="12"/>
        <end position="249"/>
    </location>
</feature>
<dbReference type="InterPro" id="IPR003439">
    <property type="entry name" value="ABC_transporter-like_ATP-bd"/>
</dbReference>
<evidence type="ECO:0000313" key="6">
    <source>
        <dbReference type="EMBL" id="ARU51941.1"/>
    </source>
</evidence>
<dbReference type="SMART" id="SM00382">
    <property type="entry name" value="AAA"/>
    <property type="match status" value="1"/>
</dbReference>
<dbReference type="PANTHER" id="PTHR43582">
    <property type="entry name" value="LINEARMYCIN RESISTANCE ATP-BINDING PROTEIN LNRL"/>
    <property type="match status" value="1"/>
</dbReference>
<feature type="region of interest" description="Disordered" evidence="4">
    <location>
        <begin position="338"/>
        <end position="359"/>
    </location>
</feature>
<organism evidence="6 7">
    <name type="scientific">Cellulosimicrobium cellulans</name>
    <name type="common">Arthrobacter luteus</name>
    <dbReference type="NCBI Taxonomy" id="1710"/>
    <lineage>
        <taxon>Bacteria</taxon>
        <taxon>Bacillati</taxon>
        <taxon>Actinomycetota</taxon>
        <taxon>Actinomycetes</taxon>
        <taxon>Micrococcales</taxon>
        <taxon>Promicromonosporaceae</taxon>
        <taxon>Cellulosimicrobium</taxon>
    </lineage>
</organism>
<dbReference type="PROSITE" id="PS00211">
    <property type="entry name" value="ABC_TRANSPORTER_1"/>
    <property type="match status" value="1"/>
</dbReference>
<evidence type="ECO:0000256" key="1">
    <source>
        <dbReference type="ARBA" id="ARBA00022448"/>
    </source>
</evidence>
<reference evidence="6 7" key="1">
    <citation type="submission" date="2017-05" db="EMBL/GenBank/DDBJ databases">
        <authorList>
            <person name="Song R."/>
            <person name="Chenine A.L."/>
            <person name="Ruprecht R.M."/>
        </authorList>
    </citation>
    <scope>NUCLEOTIDE SEQUENCE [LARGE SCALE GENOMIC DNA]</scope>
    <source>
        <strain evidence="6 7">PSBB019</strain>
    </source>
</reference>
<dbReference type="Gene3D" id="3.40.50.300">
    <property type="entry name" value="P-loop containing nucleotide triphosphate hydrolases"/>
    <property type="match status" value="1"/>
</dbReference>
<accession>A0A1Y0HUW5</accession>
<dbReference type="PANTHER" id="PTHR43582:SF5">
    <property type="entry name" value="ABC TRANSPORTER"/>
    <property type="match status" value="1"/>
</dbReference>
<dbReference type="RefSeq" id="WP_204539556.1">
    <property type="nucleotide sequence ID" value="NZ_CP021383.1"/>
</dbReference>
<keyword evidence="3" id="KW-0067">ATP-binding</keyword>
<dbReference type="InterPro" id="IPR025302">
    <property type="entry name" value="DrrA1/2-like_C"/>
</dbReference>
<dbReference type="AlphaFoldDB" id="A0A1Y0HUW5"/>
<dbReference type="GO" id="GO:0016887">
    <property type="term" value="F:ATP hydrolysis activity"/>
    <property type="evidence" value="ECO:0007669"/>
    <property type="project" value="InterPro"/>
</dbReference>
<dbReference type="Pfam" id="PF00005">
    <property type="entry name" value="ABC_tran"/>
    <property type="match status" value="1"/>
</dbReference>
<evidence type="ECO:0000256" key="3">
    <source>
        <dbReference type="ARBA" id="ARBA00022840"/>
    </source>
</evidence>
<sequence>MPTTTRARETAIAAVDLRKTYPGGRGRPPVHALDGLSFAVPAGTVFALLGPNGAGKSTTAKILTTLSRADSGTATVAGIDVARHPERVRRAIGYVAQKPVTDPMDSGRENLVLAGRLQGLGARAAHARATELLDRFSLADAADRLVKTYSGGMARKLDVAMGIVHRPQVLFLDEPTTGLDPEARAEMWAEIERMTARESMTILLTTHYLEEADRLAANLAIVDHGRVAVAGTPDALKDELRGDGIVVELAPGTAAAVPDGATALAARVTDAVRACAGVRDVHVEGRTLRARADSGAVALPAVLTALDAAGLPVASATLARPSLDDVYLRHTGRTFAAAQSAEPAEAGRDLDATTEGVAA</sequence>
<evidence type="ECO:0000256" key="2">
    <source>
        <dbReference type="ARBA" id="ARBA00022741"/>
    </source>
</evidence>
<dbReference type="InterPro" id="IPR027417">
    <property type="entry name" value="P-loop_NTPase"/>
</dbReference>
<dbReference type="InterPro" id="IPR017871">
    <property type="entry name" value="ABC_transporter-like_CS"/>
</dbReference>
<dbReference type="Pfam" id="PF13732">
    <property type="entry name" value="DrrA1-3_C"/>
    <property type="match status" value="1"/>
</dbReference>
<protein>
    <submittedName>
        <fullName evidence="6">ABC transporter</fullName>
    </submittedName>
</protein>
<proteinExistence type="predicted"/>